<dbReference type="FunFam" id="3.30.70.1400:FF:000001">
    <property type="entry name" value="Aminomethyltransferase"/>
    <property type="match status" value="1"/>
</dbReference>
<keyword evidence="11" id="KW-0489">Methyltransferase</keyword>
<feature type="domain" description="GCVT N-terminal" evidence="9">
    <location>
        <begin position="8"/>
        <end position="262"/>
    </location>
</feature>
<dbReference type="GO" id="GO:0005829">
    <property type="term" value="C:cytosol"/>
    <property type="evidence" value="ECO:0007669"/>
    <property type="project" value="TreeGrafter"/>
</dbReference>
<dbReference type="FunFam" id="4.10.1250.10:FF:000001">
    <property type="entry name" value="Aminomethyltransferase"/>
    <property type="match status" value="1"/>
</dbReference>
<comment type="caution">
    <text evidence="11">The sequence shown here is derived from an EMBL/GenBank/DDBJ whole genome shotgun (WGS) entry which is preliminary data.</text>
</comment>
<evidence type="ECO:0000313" key="11">
    <source>
        <dbReference type="EMBL" id="RYM33289.1"/>
    </source>
</evidence>
<comment type="function">
    <text evidence="7">The glycine cleavage system catalyzes the degradation of glycine.</text>
</comment>
<dbReference type="Gene3D" id="4.10.1250.10">
    <property type="entry name" value="Aminomethyltransferase fragment"/>
    <property type="match status" value="1"/>
</dbReference>
<dbReference type="HAMAP" id="MF_00259">
    <property type="entry name" value="GcvT"/>
    <property type="match status" value="1"/>
</dbReference>
<dbReference type="SUPFAM" id="SSF101790">
    <property type="entry name" value="Aminomethyltransferase beta-barrel domain"/>
    <property type="match status" value="1"/>
</dbReference>
<dbReference type="GO" id="GO:0019464">
    <property type="term" value="P:glycine decarboxylation via glycine cleavage system"/>
    <property type="evidence" value="ECO:0007669"/>
    <property type="project" value="UniProtKB-UniRule"/>
</dbReference>
<name>A0A4Q4KMZ6_9FLAO</name>
<evidence type="ECO:0000256" key="6">
    <source>
        <dbReference type="ARBA" id="ARBA00047665"/>
    </source>
</evidence>
<dbReference type="GO" id="GO:0004047">
    <property type="term" value="F:aminomethyltransferase activity"/>
    <property type="evidence" value="ECO:0007669"/>
    <property type="project" value="UniProtKB-UniRule"/>
</dbReference>
<dbReference type="EMBL" id="SETE01000004">
    <property type="protein sequence ID" value="RYM33289.1"/>
    <property type="molecule type" value="Genomic_DNA"/>
</dbReference>
<dbReference type="GO" id="GO:0008483">
    <property type="term" value="F:transaminase activity"/>
    <property type="evidence" value="ECO:0007669"/>
    <property type="project" value="UniProtKB-KW"/>
</dbReference>
<evidence type="ECO:0000313" key="12">
    <source>
        <dbReference type="Proteomes" id="UP000293952"/>
    </source>
</evidence>
<comment type="catalytic activity">
    <reaction evidence="6 7">
        <text>N(6)-[(R)-S(8)-aminomethyldihydrolipoyl]-L-lysyl-[protein] + (6S)-5,6,7,8-tetrahydrofolate = N(6)-[(R)-dihydrolipoyl]-L-lysyl-[protein] + (6R)-5,10-methylene-5,6,7,8-tetrahydrofolate + NH4(+)</text>
        <dbReference type="Rhea" id="RHEA:16945"/>
        <dbReference type="Rhea" id="RHEA-COMP:10475"/>
        <dbReference type="Rhea" id="RHEA-COMP:10492"/>
        <dbReference type="ChEBI" id="CHEBI:15636"/>
        <dbReference type="ChEBI" id="CHEBI:28938"/>
        <dbReference type="ChEBI" id="CHEBI:57453"/>
        <dbReference type="ChEBI" id="CHEBI:83100"/>
        <dbReference type="ChEBI" id="CHEBI:83143"/>
        <dbReference type="EC" id="2.1.2.10"/>
    </reaction>
</comment>
<dbReference type="PANTHER" id="PTHR43757">
    <property type="entry name" value="AMINOMETHYLTRANSFERASE"/>
    <property type="match status" value="1"/>
</dbReference>
<dbReference type="GO" id="GO:0005960">
    <property type="term" value="C:glycine cleavage complex"/>
    <property type="evidence" value="ECO:0007669"/>
    <property type="project" value="InterPro"/>
</dbReference>
<dbReference type="InterPro" id="IPR027266">
    <property type="entry name" value="TrmE/GcvT-like"/>
</dbReference>
<dbReference type="InterPro" id="IPR022903">
    <property type="entry name" value="GcvT_bac"/>
</dbReference>
<dbReference type="Proteomes" id="UP000293952">
    <property type="component" value="Unassembled WGS sequence"/>
</dbReference>
<dbReference type="InterPro" id="IPR006222">
    <property type="entry name" value="GCVT_N"/>
</dbReference>
<keyword evidence="4 7" id="KW-0808">Transferase</keyword>
<dbReference type="InterPro" id="IPR006223">
    <property type="entry name" value="GcvT"/>
</dbReference>
<proteinExistence type="inferred from homology"/>
<evidence type="ECO:0000256" key="8">
    <source>
        <dbReference type="PIRSR" id="PIRSR006487-1"/>
    </source>
</evidence>
<comment type="similarity">
    <text evidence="1 7">Belongs to the GcvT family.</text>
</comment>
<accession>A0A4Q4KMZ6</accession>
<evidence type="ECO:0000259" key="9">
    <source>
        <dbReference type="Pfam" id="PF01571"/>
    </source>
</evidence>
<feature type="binding site" evidence="8">
    <location>
        <position position="195"/>
    </location>
    <ligand>
        <name>substrate</name>
    </ligand>
</feature>
<keyword evidence="12" id="KW-1185">Reference proteome</keyword>
<comment type="subunit">
    <text evidence="7">The glycine cleavage system is composed of four proteins: P, T, L and H.</text>
</comment>
<dbReference type="PANTHER" id="PTHR43757:SF2">
    <property type="entry name" value="AMINOMETHYLTRANSFERASE, MITOCHONDRIAL"/>
    <property type="match status" value="1"/>
</dbReference>
<dbReference type="Pfam" id="PF08669">
    <property type="entry name" value="GCV_T_C"/>
    <property type="match status" value="1"/>
</dbReference>
<dbReference type="InterPro" id="IPR028896">
    <property type="entry name" value="GcvT/YgfZ/DmdA"/>
</dbReference>
<evidence type="ECO:0000256" key="3">
    <source>
        <dbReference type="ARBA" id="ARBA00022576"/>
    </source>
</evidence>
<evidence type="ECO:0000256" key="1">
    <source>
        <dbReference type="ARBA" id="ARBA00008609"/>
    </source>
</evidence>
<organism evidence="11 12">
    <name type="scientific">Brumimicrobium glaciale</name>
    <dbReference type="NCBI Taxonomy" id="200475"/>
    <lineage>
        <taxon>Bacteria</taxon>
        <taxon>Pseudomonadati</taxon>
        <taxon>Bacteroidota</taxon>
        <taxon>Flavobacteriia</taxon>
        <taxon>Flavobacteriales</taxon>
        <taxon>Crocinitomicaceae</taxon>
        <taxon>Brumimicrobium</taxon>
    </lineage>
</organism>
<sequence>MKETALSAVHTELGAKMVPFAGYNMPVSYAGLKHEHEVVRTKVGVFDVSHMGEFFVKGEHAEALLQKVTSNDVSKLVPGKAQYCYVPNKTGGIIDDLIIYKIADLEFMLVVNASNIEKDWNWISSQNDVGAELTNNSDEWSLLAIQGPKAAEAMQSLTSVDLAGMKFYTFEISEFAGVKDVIISATGYTGSGGFEIYVKNKDVKQVWDKVFEAGEAFGIEPIGLGARDTLRLEMGFCLYGNDIDETTSPFEAGLGWITKFTKDFTNSEALKAEKEAGIKNKLVGFELKDKGIPRQGYPILNAAGDEIGRVTSGTMSPSLDKAIGMGYVPVDVANVGGEIFIGVRNKSLAAEIVKTPFYKG</sequence>
<feature type="domain" description="Aminomethyltransferase C-terminal" evidence="10">
    <location>
        <begin position="281"/>
        <end position="359"/>
    </location>
</feature>
<protein>
    <recommendedName>
        <fullName evidence="2 7">Aminomethyltransferase</fullName>
        <ecNumber evidence="2 7">2.1.2.10</ecNumber>
    </recommendedName>
    <alternativeName>
        <fullName evidence="5 7">Glycine cleavage system T protein</fullName>
    </alternativeName>
</protein>
<reference evidence="11 12" key="1">
    <citation type="submission" date="2019-02" db="EMBL/GenBank/DDBJ databases">
        <title>Genome sequence of the sea-ice species Brumimicrobium glaciale.</title>
        <authorList>
            <person name="Bowman J.P."/>
        </authorList>
    </citation>
    <scope>NUCLEOTIDE SEQUENCE [LARGE SCALE GENOMIC DNA]</scope>
    <source>
        <strain evidence="11 12">IC156</strain>
    </source>
</reference>
<evidence type="ECO:0000259" key="10">
    <source>
        <dbReference type="Pfam" id="PF08669"/>
    </source>
</evidence>
<dbReference type="EC" id="2.1.2.10" evidence="2 7"/>
<evidence type="ECO:0000256" key="7">
    <source>
        <dbReference type="HAMAP-Rule" id="MF_00259"/>
    </source>
</evidence>
<keyword evidence="3 7" id="KW-0032">Aminotransferase</keyword>
<gene>
    <name evidence="7 11" type="primary">gcvT</name>
    <name evidence="11" type="ORF">ERX46_10105</name>
</gene>
<dbReference type="NCBIfam" id="NF001567">
    <property type="entry name" value="PRK00389.1"/>
    <property type="match status" value="1"/>
</dbReference>
<dbReference type="InterPro" id="IPR013977">
    <property type="entry name" value="GcvT_C"/>
</dbReference>
<dbReference type="AlphaFoldDB" id="A0A4Q4KMZ6"/>
<dbReference type="Pfam" id="PF01571">
    <property type="entry name" value="GCV_T"/>
    <property type="match status" value="1"/>
</dbReference>
<dbReference type="OrthoDB" id="9774591at2"/>
<dbReference type="SUPFAM" id="SSF103025">
    <property type="entry name" value="Folate-binding domain"/>
    <property type="match status" value="1"/>
</dbReference>
<dbReference type="Gene3D" id="2.40.30.110">
    <property type="entry name" value="Aminomethyltransferase beta-barrel domains"/>
    <property type="match status" value="1"/>
</dbReference>
<dbReference type="PIRSF" id="PIRSF006487">
    <property type="entry name" value="GcvT"/>
    <property type="match status" value="1"/>
</dbReference>
<dbReference type="GO" id="GO:0008168">
    <property type="term" value="F:methyltransferase activity"/>
    <property type="evidence" value="ECO:0007669"/>
    <property type="project" value="UniProtKB-KW"/>
</dbReference>
<dbReference type="Gene3D" id="3.30.70.1400">
    <property type="entry name" value="Aminomethyltransferase beta-barrel domains"/>
    <property type="match status" value="1"/>
</dbReference>
<evidence type="ECO:0000256" key="2">
    <source>
        <dbReference type="ARBA" id="ARBA00012616"/>
    </source>
</evidence>
<dbReference type="GO" id="GO:0032259">
    <property type="term" value="P:methylation"/>
    <property type="evidence" value="ECO:0007669"/>
    <property type="project" value="UniProtKB-KW"/>
</dbReference>
<dbReference type="FunFam" id="2.40.30.110:FF:000003">
    <property type="entry name" value="Aminomethyltransferase"/>
    <property type="match status" value="1"/>
</dbReference>
<dbReference type="Gene3D" id="3.30.1360.120">
    <property type="entry name" value="Probable tRNA modification gtpase trme, domain 1"/>
    <property type="match status" value="1"/>
</dbReference>
<evidence type="ECO:0000256" key="4">
    <source>
        <dbReference type="ARBA" id="ARBA00022679"/>
    </source>
</evidence>
<evidence type="ECO:0000256" key="5">
    <source>
        <dbReference type="ARBA" id="ARBA00031395"/>
    </source>
</evidence>
<dbReference type="NCBIfam" id="TIGR00528">
    <property type="entry name" value="gcvT"/>
    <property type="match status" value="1"/>
</dbReference>
<dbReference type="RefSeq" id="WP_130093750.1">
    <property type="nucleotide sequence ID" value="NZ_SETE01000004.1"/>
</dbReference>
<dbReference type="InterPro" id="IPR029043">
    <property type="entry name" value="GcvT/YgfZ_C"/>
</dbReference>